<dbReference type="EMBL" id="NBYX01000001">
    <property type="protein sequence ID" value="ORT88642.1"/>
    <property type="molecule type" value="Genomic_DNA"/>
</dbReference>
<keyword evidence="3" id="KW-1185">Reference proteome</keyword>
<dbReference type="EMBL" id="CADIKG010000001">
    <property type="protein sequence ID" value="CAB3749017.1"/>
    <property type="molecule type" value="Genomic_DNA"/>
</dbReference>
<evidence type="ECO:0000313" key="2">
    <source>
        <dbReference type="EMBL" id="ORT88642.1"/>
    </source>
</evidence>
<reference evidence="2 3" key="1">
    <citation type="submission" date="2017-04" db="EMBL/GenBank/DDBJ databases">
        <title>Burkholderia puraquae sp. nov., a novel Burkholderia cepacia complex species from hospital setting samples.</title>
        <authorList>
            <person name="Martina P."/>
            <person name="Leguizamon M."/>
            <person name="Prieto C."/>
            <person name="Sousa S."/>
            <person name="Montanaro P."/>
            <person name="Draghi W."/>
            <person name="Staembler M."/>
            <person name="Bettiol M."/>
            <person name="Figoli C."/>
            <person name="Palau J."/>
            <person name="Alvarez F."/>
            <person name="Benetti S."/>
            <person name="Anchat E."/>
            <person name="Vescina C."/>
            <person name="Ferreras J."/>
            <person name="Lasch P."/>
            <person name="Lagares A."/>
            <person name="Zorreguieta A."/>
            <person name="Yantorno O."/>
            <person name="Bosch A."/>
        </authorList>
    </citation>
    <scope>NUCLEOTIDE SEQUENCE [LARGE SCALE GENOMIC DNA]</scope>
    <source>
        <strain evidence="2 3">CAMPA 1040</strain>
    </source>
</reference>
<gene>
    <name evidence="2" type="ORF">B7G54_00175</name>
    <name evidence="1" type="ORF">LMG29660_01076</name>
</gene>
<proteinExistence type="predicted"/>
<dbReference type="Proteomes" id="UP000494135">
    <property type="component" value="Unassembled WGS sequence"/>
</dbReference>
<sequence length="63" mass="6794">MLAIHGTSMPIGGIRYLAVGGNYFYQTDDGALAIASNPEMTVRTYMGAEERNNVRSEVAAGKR</sequence>
<evidence type="ECO:0000313" key="4">
    <source>
        <dbReference type="Proteomes" id="UP000494135"/>
    </source>
</evidence>
<dbReference type="RefSeq" id="WP_085037207.1">
    <property type="nucleotide sequence ID" value="NZ_CADIKG010000001.1"/>
</dbReference>
<protein>
    <submittedName>
        <fullName evidence="2">Uncharacterized protein</fullName>
    </submittedName>
</protein>
<reference evidence="1 4" key="2">
    <citation type="submission" date="2020-04" db="EMBL/GenBank/DDBJ databases">
        <authorList>
            <person name="De Canck E."/>
        </authorList>
    </citation>
    <scope>NUCLEOTIDE SEQUENCE [LARGE SCALE GENOMIC DNA]</scope>
    <source>
        <strain evidence="1 4">LMG 29660</strain>
    </source>
</reference>
<name>A0A1X1PN33_9BURK</name>
<accession>A0A1X1PN33</accession>
<organism evidence="2 3">
    <name type="scientific">Burkholderia puraquae</name>
    <dbReference type="NCBI Taxonomy" id="1904757"/>
    <lineage>
        <taxon>Bacteria</taxon>
        <taxon>Pseudomonadati</taxon>
        <taxon>Pseudomonadota</taxon>
        <taxon>Betaproteobacteria</taxon>
        <taxon>Burkholderiales</taxon>
        <taxon>Burkholderiaceae</taxon>
        <taxon>Burkholderia</taxon>
        <taxon>Burkholderia cepacia complex</taxon>
    </lineage>
</organism>
<evidence type="ECO:0000313" key="1">
    <source>
        <dbReference type="EMBL" id="CAB3749017.1"/>
    </source>
</evidence>
<dbReference type="AlphaFoldDB" id="A0A1X1PN33"/>
<evidence type="ECO:0000313" key="3">
    <source>
        <dbReference type="Proteomes" id="UP000193146"/>
    </source>
</evidence>
<dbReference type="Proteomes" id="UP000193146">
    <property type="component" value="Unassembled WGS sequence"/>
</dbReference>